<keyword evidence="3" id="KW-0808">Transferase</keyword>
<dbReference type="Gene3D" id="1.10.600.10">
    <property type="entry name" value="Farnesyl Diphosphate Synthase"/>
    <property type="match status" value="1"/>
</dbReference>
<dbReference type="GO" id="GO:0004659">
    <property type="term" value="F:prenyltransferase activity"/>
    <property type="evidence" value="ECO:0007669"/>
    <property type="project" value="InterPro"/>
</dbReference>
<comment type="similarity">
    <text evidence="3">Belongs to the FPP/GGPP synthase family.</text>
</comment>
<dbReference type="GO" id="GO:0008299">
    <property type="term" value="P:isoprenoid biosynthetic process"/>
    <property type="evidence" value="ECO:0007669"/>
    <property type="project" value="InterPro"/>
</dbReference>
<dbReference type="SFLD" id="SFLDS00005">
    <property type="entry name" value="Isoprenoid_Synthase_Type_I"/>
    <property type="match status" value="1"/>
</dbReference>
<dbReference type="SFLD" id="SFLDG01017">
    <property type="entry name" value="Polyprenyl_Transferase_Like"/>
    <property type="match status" value="1"/>
</dbReference>
<dbReference type="PANTHER" id="PTHR12001">
    <property type="entry name" value="GERANYLGERANYL PYROPHOSPHATE SYNTHASE"/>
    <property type="match status" value="1"/>
</dbReference>
<dbReference type="AlphaFoldDB" id="A0A934QN00"/>
<evidence type="ECO:0000256" key="3">
    <source>
        <dbReference type="RuleBase" id="RU004466"/>
    </source>
</evidence>
<evidence type="ECO:0000256" key="2">
    <source>
        <dbReference type="ARBA" id="ARBA00022842"/>
    </source>
</evidence>
<organism evidence="4 5">
    <name type="scientific">Prauserella cavernicola</name>
    <dbReference type="NCBI Taxonomy" id="2800127"/>
    <lineage>
        <taxon>Bacteria</taxon>
        <taxon>Bacillati</taxon>
        <taxon>Actinomycetota</taxon>
        <taxon>Actinomycetes</taxon>
        <taxon>Pseudonocardiales</taxon>
        <taxon>Pseudonocardiaceae</taxon>
        <taxon>Prauserella</taxon>
    </lineage>
</organism>
<dbReference type="Pfam" id="PF00348">
    <property type="entry name" value="polyprenyl_synt"/>
    <property type="match status" value="1"/>
</dbReference>
<evidence type="ECO:0000256" key="1">
    <source>
        <dbReference type="ARBA" id="ARBA00022723"/>
    </source>
</evidence>
<comment type="caution">
    <text evidence="4">The sequence shown here is derived from an EMBL/GenBank/DDBJ whole genome shotgun (WGS) entry which is preliminary data.</text>
</comment>
<dbReference type="PROSITE" id="PS00723">
    <property type="entry name" value="POLYPRENYL_SYNTHASE_1"/>
    <property type="match status" value="1"/>
</dbReference>
<dbReference type="CDD" id="cd00685">
    <property type="entry name" value="Trans_IPPS_HT"/>
    <property type="match status" value="1"/>
</dbReference>
<keyword evidence="1" id="KW-0479">Metal-binding</keyword>
<dbReference type="InterPro" id="IPR000092">
    <property type="entry name" value="Polyprenyl_synt"/>
</dbReference>
<proteinExistence type="inferred from homology"/>
<dbReference type="GO" id="GO:0046872">
    <property type="term" value="F:metal ion binding"/>
    <property type="evidence" value="ECO:0007669"/>
    <property type="project" value="UniProtKB-KW"/>
</dbReference>
<dbReference type="PANTHER" id="PTHR12001:SF71">
    <property type="entry name" value="(2E,6E)-FARNESYL DIPHOSPHATE SYNTHASE"/>
    <property type="match status" value="1"/>
</dbReference>
<sequence>MTATLPAEVTATQVLVQPALREAVDRLRPPMRRLVTYHLGWTDERGHAVDGGDGGKALRPAIALLAAEAVRVSPEAALPGAVAVELVHNFSLLHDDVMDGDLERRHRPTVWRQFGTPAAILAGDALLTLAMDVLDRAADPAATRCLTTTVQDLIVGQSQDVEFEQRVDVSVAECLEMAEGKTAALMRCAAEVGALLGRASPVAAELLAEFGRCLGMAFQLVDDLLGIRGHPEVTGKPVLADLRIRKKSVPVVAALGSGTADAAVLRELYRRPEPPTEEELRTMAQLIERSGALDWTRDRAQGYVAEARACLDRLGPPVPIHAALSELTRFVVERDR</sequence>
<dbReference type="EMBL" id="JAENJH010000001">
    <property type="protein sequence ID" value="MBK1782791.1"/>
    <property type="molecule type" value="Genomic_DNA"/>
</dbReference>
<name>A0A934QN00_9PSEU</name>
<dbReference type="PROSITE" id="PS00444">
    <property type="entry name" value="POLYPRENYL_SYNTHASE_2"/>
    <property type="match status" value="1"/>
</dbReference>
<keyword evidence="5" id="KW-1185">Reference proteome</keyword>
<evidence type="ECO:0000313" key="5">
    <source>
        <dbReference type="Proteomes" id="UP000635245"/>
    </source>
</evidence>
<accession>A0A934QN00</accession>
<evidence type="ECO:0000313" key="4">
    <source>
        <dbReference type="EMBL" id="MBK1782791.1"/>
    </source>
</evidence>
<dbReference type="RefSeq" id="WP_200313622.1">
    <property type="nucleotide sequence ID" value="NZ_JAENJH010000001.1"/>
</dbReference>
<reference evidence="4" key="1">
    <citation type="submission" date="2020-12" db="EMBL/GenBank/DDBJ databases">
        <title>Prauserella sp. ASG 168, a novel actinomycete isolated from cave rock.</title>
        <authorList>
            <person name="Suriyachadkun C."/>
        </authorList>
    </citation>
    <scope>NUCLEOTIDE SEQUENCE</scope>
    <source>
        <strain evidence="4">ASG 168</strain>
    </source>
</reference>
<keyword evidence="2" id="KW-0460">Magnesium</keyword>
<dbReference type="InterPro" id="IPR008949">
    <property type="entry name" value="Isoprenoid_synthase_dom_sf"/>
</dbReference>
<gene>
    <name evidence="4" type="ORF">JHE00_00535</name>
</gene>
<dbReference type="Proteomes" id="UP000635245">
    <property type="component" value="Unassembled WGS sequence"/>
</dbReference>
<dbReference type="SUPFAM" id="SSF48576">
    <property type="entry name" value="Terpenoid synthases"/>
    <property type="match status" value="1"/>
</dbReference>
<protein>
    <submittedName>
        <fullName evidence="4">Polyprenyl synthetase family protein</fullName>
    </submittedName>
</protein>
<dbReference type="InterPro" id="IPR033749">
    <property type="entry name" value="Polyprenyl_synt_CS"/>
</dbReference>